<dbReference type="Gene3D" id="6.10.140.1230">
    <property type="match status" value="1"/>
</dbReference>
<organism evidence="1 2">
    <name type="scientific">Coptis chinensis</name>
    <dbReference type="NCBI Taxonomy" id="261450"/>
    <lineage>
        <taxon>Eukaryota</taxon>
        <taxon>Viridiplantae</taxon>
        <taxon>Streptophyta</taxon>
        <taxon>Embryophyta</taxon>
        <taxon>Tracheophyta</taxon>
        <taxon>Spermatophyta</taxon>
        <taxon>Magnoliopsida</taxon>
        <taxon>Ranunculales</taxon>
        <taxon>Ranunculaceae</taxon>
        <taxon>Coptidoideae</taxon>
        <taxon>Coptis</taxon>
    </lineage>
</organism>
<comment type="caution">
    <text evidence="1">The sequence shown here is derived from an EMBL/GenBank/DDBJ whole genome shotgun (WGS) entry which is preliminary data.</text>
</comment>
<protein>
    <submittedName>
        <fullName evidence="1">Uncharacterized protein</fullName>
    </submittedName>
</protein>
<gene>
    <name evidence="1" type="ORF">IFM89_012179</name>
</gene>
<dbReference type="EMBL" id="JADFTS010000007">
    <property type="protein sequence ID" value="KAF9596474.1"/>
    <property type="molecule type" value="Genomic_DNA"/>
</dbReference>
<dbReference type="OrthoDB" id="1931389at2759"/>
<dbReference type="AlphaFoldDB" id="A0A835HBW4"/>
<reference evidence="1 2" key="1">
    <citation type="submission" date="2020-10" db="EMBL/GenBank/DDBJ databases">
        <title>The Coptis chinensis genome and diversification of protoberbering-type alkaloids.</title>
        <authorList>
            <person name="Wang B."/>
            <person name="Shu S."/>
            <person name="Song C."/>
            <person name="Liu Y."/>
        </authorList>
    </citation>
    <scope>NUCLEOTIDE SEQUENCE [LARGE SCALE GENOMIC DNA]</scope>
    <source>
        <strain evidence="1">HL-2020</strain>
        <tissue evidence="1">Leaf</tissue>
    </source>
</reference>
<dbReference type="Proteomes" id="UP000631114">
    <property type="component" value="Unassembled WGS sequence"/>
</dbReference>
<sequence length="182" mass="21068">MGTERRRWGPNLEEGKILLTLERKKGKEVHICLLTSVRRPVLRMEKVKNLLKPKVDPREQLRDWQKRLRKECRNIERQILGKHNVKKEEKSVQKAIKEAAKRNDMGSAKLPETQAFLYAITKPLSQVKVPQRVVKFGFSYGSSDQRQFHSSSLLLGFCESIFRRSISSPLVVPEPHSVTLPD</sequence>
<accession>A0A835HBW4</accession>
<keyword evidence="2" id="KW-1185">Reference proteome</keyword>
<name>A0A835HBW4_9MAGN</name>
<proteinExistence type="predicted"/>
<evidence type="ECO:0000313" key="2">
    <source>
        <dbReference type="Proteomes" id="UP000631114"/>
    </source>
</evidence>
<evidence type="ECO:0000313" key="1">
    <source>
        <dbReference type="EMBL" id="KAF9596474.1"/>
    </source>
</evidence>